<name>A0A358HMX6_9PROT</name>
<gene>
    <name evidence="1" type="ORF">DEF21_00425</name>
    <name evidence="2" type="ORF">DHR80_01620</name>
</gene>
<accession>A0A358HMX6</accession>
<reference evidence="3 4" key="1">
    <citation type="journal article" date="2018" name="Nat. Biotechnol.">
        <title>A standardized bacterial taxonomy based on genome phylogeny substantially revises the tree of life.</title>
        <authorList>
            <person name="Parks D.H."/>
            <person name="Chuvochina M."/>
            <person name="Waite D.W."/>
            <person name="Rinke C."/>
            <person name="Skarshewski A."/>
            <person name="Chaumeil P.A."/>
            <person name="Hugenholtz P."/>
        </authorList>
    </citation>
    <scope>NUCLEOTIDE SEQUENCE [LARGE SCALE GENOMIC DNA]</scope>
    <source>
        <strain evidence="1">UBA8707</strain>
        <strain evidence="2">UBA9881</strain>
    </source>
</reference>
<protein>
    <submittedName>
        <fullName evidence="1">Uncharacterized protein</fullName>
    </submittedName>
</protein>
<evidence type="ECO:0000313" key="3">
    <source>
        <dbReference type="Proteomes" id="UP000264179"/>
    </source>
</evidence>
<evidence type="ECO:0000313" key="1">
    <source>
        <dbReference type="EMBL" id="HBU96352.1"/>
    </source>
</evidence>
<evidence type="ECO:0000313" key="4">
    <source>
        <dbReference type="Proteomes" id="UP000264753"/>
    </source>
</evidence>
<proteinExistence type="predicted"/>
<dbReference type="Proteomes" id="UP000264753">
    <property type="component" value="Unassembled WGS sequence"/>
</dbReference>
<comment type="caution">
    <text evidence="1">The sequence shown here is derived from an EMBL/GenBank/DDBJ whole genome shotgun (WGS) entry which is preliminary data.</text>
</comment>
<organism evidence="1 4">
    <name type="scientific">Thalassospira lucentensis</name>
    <dbReference type="NCBI Taxonomy" id="168935"/>
    <lineage>
        <taxon>Bacteria</taxon>
        <taxon>Pseudomonadati</taxon>
        <taxon>Pseudomonadota</taxon>
        <taxon>Alphaproteobacteria</taxon>
        <taxon>Rhodospirillales</taxon>
        <taxon>Thalassospiraceae</taxon>
        <taxon>Thalassospira</taxon>
    </lineage>
</organism>
<dbReference type="EMBL" id="DPOP01000016">
    <property type="protein sequence ID" value="HCW65912.1"/>
    <property type="molecule type" value="Genomic_DNA"/>
</dbReference>
<dbReference type="AlphaFoldDB" id="A0A358HMX6"/>
<dbReference type="Proteomes" id="UP000264179">
    <property type="component" value="Unassembled WGS sequence"/>
</dbReference>
<dbReference type="EMBL" id="DOOG01000006">
    <property type="protein sequence ID" value="HBU96352.1"/>
    <property type="molecule type" value="Genomic_DNA"/>
</dbReference>
<sequence length="79" mass="8992">MRFASQSKKAMQRDVTTWKKEGAADPALASCSIVKTTTLNHHTILLIGVFDDYAPCCEQTSRYSLKMINHNNYSFFMNN</sequence>
<evidence type="ECO:0000313" key="2">
    <source>
        <dbReference type="EMBL" id="HCW65912.1"/>
    </source>
</evidence>